<evidence type="ECO:0000313" key="14">
    <source>
        <dbReference type="EMBL" id="CAF3569781.1"/>
    </source>
</evidence>
<proteinExistence type="predicted"/>
<dbReference type="GO" id="GO:0061630">
    <property type="term" value="F:ubiquitin protein ligase activity"/>
    <property type="evidence" value="ECO:0007669"/>
    <property type="project" value="TreeGrafter"/>
</dbReference>
<reference evidence="12" key="1">
    <citation type="submission" date="2021-02" db="EMBL/GenBank/DDBJ databases">
        <authorList>
            <person name="Nowell W R."/>
        </authorList>
    </citation>
    <scope>NUCLEOTIDE SEQUENCE</scope>
</reference>
<gene>
    <name evidence="12" type="ORF">GPM918_LOCUS2737</name>
    <name evidence="13" type="ORF">OVA965_LOCUS17188</name>
    <name evidence="14" type="ORF">SRO942_LOCUS2737</name>
    <name evidence="15" type="ORF">TMI583_LOCUS17198</name>
</gene>
<keyword evidence="5" id="KW-0862">Zinc</keyword>
<comment type="caution">
    <text evidence="12">The sequence shown here is derived from an EMBL/GenBank/DDBJ whole genome shotgun (WGS) entry which is preliminary data.</text>
</comment>
<dbReference type="Proteomes" id="UP000677228">
    <property type="component" value="Unassembled WGS sequence"/>
</dbReference>
<keyword evidence="7 10" id="KW-0472">Membrane</keyword>
<feature type="transmembrane region" description="Helical" evidence="10">
    <location>
        <begin position="159"/>
        <end position="185"/>
    </location>
</feature>
<dbReference type="GO" id="GO:0006511">
    <property type="term" value="P:ubiquitin-dependent protein catabolic process"/>
    <property type="evidence" value="ECO:0007669"/>
    <property type="project" value="TreeGrafter"/>
</dbReference>
<dbReference type="EMBL" id="CAJOBC010000311">
    <property type="protein sequence ID" value="CAF3569781.1"/>
    <property type="molecule type" value="Genomic_DNA"/>
</dbReference>
<comment type="subcellular location">
    <subcellularLocation>
        <location evidence="1">Membrane</location>
    </subcellularLocation>
</comment>
<name>A0A813RW96_9BILA</name>
<keyword evidence="6 10" id="KW-1133">Transmembrane helix</keyword>
<dbReference type="Proteomes" id="UP000663829">
    <property type="component" value="Unassembled WGS sequence"/>
</dbReference>
<dbReference type="GO" id="GO:0016020">
    <property type="term" value="C:membrane"/>
    <property type="evidence" value="ECO:0007669"/>
    <property type="project" value="UniProtKB-SubCell"/>
</dbReference>
<dbReference type="InterPro" id="IPR003137">
    <property type="entry name" value="PA_domain"/>
</dbReference>
<sequence>MVYNQSGKNIDEFDDIQADFGPLLPYNGIKGYVVLANPVHACQQIQPPPNITNHTETYTFWIALIQRVKPTPGGNGSCNFDQKVINAQKYFNAVIIYNYEDKMIKMSAGGSGKVLIPAVAISKSDGLTIINQYVHNKSSSHTPLYYIIITPDQTFNLTYYLIPFAAIVGICLFGLCSFVLVKCYLHRRRERRHRLPRSALKQLKVKKFQKGDPYDVCAICLDDYEDGAKLRILPCDHAYHMKCIDPWLLNNRRQCPICKRYVFPNRDQDSEDESDHRPTEQTPLLGATAEPNNGSTPRARFNTTVEEHDSNHQQQQRRIQRTSGDSHGIYGSVQSSSFTTPHAANFFLDSLGDQNTSDLSQSHSYPNTAPINQGTRTTPYMNISVKSVDEMSSSDEHSNDDNMHSVVSDTTQINQGYLDDYDVENTTLRTIV</sequence>
<evidence type="ECO:0000313" key="16">
    <source>
        <dbReference type="Proteomes" id="UP000663829"/>
    </source>
</evidence>
<dbReference type="Pfam" id="PF02225">
    <property type="entry name" value="PA"/>
    <property type="match status" value="1"/>
</dbReference>
<dbReference type="EMBL" id="CAJNOQ010000311">
    <property type="protein sequence ID" value="CAF0786037.1"/>
    <property type="molecule type" value="Genomic_DNA"/>
</dbReference>
<evidence type="ECO:0000256" key="9">
    <source>
        <dbReference type="SAM" id="MobiDB-lite"/>
    </source>
</evidence>
<feature type="compositionally biased region" description="Polar residues" evidence="9">
    <location>
        <begin position="312"/>
        <end position="325"/>
    </location>
</feature>
<dbReference type="Gene3D" id="3.30.40.10">
    <property type="entry name" value="Zinc/RING finger domain, C3HC4 (zinc finger)"/>
    <property type="match status" value="1"/>
</dbReference>
<feature type="region of interest" description="Disordered" evidence="9">
    <location>
        <begin position="356"/>
        <end position="377"/>
    </location>
</feature>
<evidence type="ECO:0000256" key="2">
    <source>
        <dbReference type="ARBA" id="ARBA00022692"/>
    </source>
</evidence>
<evidence type="ECO:0000256" key="4">
    <source>
        <dbReference type="ARBA" id="ARBA00022771"/>
    </source>
</evidence>
<dbReference type="Proteomes" id="UP000682733">
    <property type="component" value="Unassembled WGS sequence"/>
</dbReference>
<dbReference type="FunFam" id="3.30.40.10:FF:000824">
    <property type="entry name" value="E3 ubiquitin-protein ligase RNF13"/>
    <property type="match status" value="1"/>
</dbReference>
<evidence type="ECO:0000313" key="13">
    <source>
        <dbReference type="EMBL" id="CAF1056250.1"/>
    </source>
</evidence>
<keyword evidence="16" id="KW-1185">Reference proteome</keyword>
<evidence type="ECO:0000256" key="10">
    <source>
        <dbReference type="SAM" id="Phobius"/>
    </source>
</evidence>
<dbReference type="InterPro" id="IPR051834">
    <property type="entry name" value="RING_finger_E3_ligase"/>
</dbReference>
<dbReference type="InterPro" id="IPR013083">
    <property type="entry name" value="Znf_RING/FYVE/PHD"/>
</dbReference>
<dbReference type="OrthoDB" id="8062037at2759"/>
<keyword evidence="3" id="KW-0479">Metal-binding</keyword>
<dbReference type="EMBL" id="CAJNOK010008174">
    <property type="protein sequence ID" value="CAF1056250.1"/>
    <property type="molecule type" value="Genomic_DNA"/>
</dbReference>
<evidence type="ECO:0000256" key="6">
    <source>
        <dbReference type="ARBA" id="ARBA00022989"/>
    </source>
</evidence>
<evidence type="ECO:0000256" key="3">
    <source>
        <dbReference type="ARBA" id="ARBA00022723"/>
    </source>
</evidence>
<evidence type="ECO:0000256" key="7">
    <source>
        <dbReference type="ARBA" id="ARBA00023136"/>
    </source>
</evidence>
<evidence type="ECO:0000259" key="11">
    <source>
        <dbReference type="PROSITE" id="PS50089"/>
    </source>
</evidence>
<organism evidence="12 16">
    <name type="scientific">Didymodactylos carnosus</name>
    <dbReference type="NCBI Taxonomy" id="1234261"/>
    <lineage>
        <taxon>Eukaryota</taxon>
        <taxon>Metazoa</taxon>
        <taxon>Spiralia</taxon>
        <taxon>Gnathifera</taxon>
        <taxon>Rotifera</taxon>
        <taxon>Eurotatoria</taxon>
        <taxon>Bdelloidea</taxon>
        <taxon>Philodinida</taxon>
        <taxon>Philodinidae</taxon>
        <taxon>Didymodactylos</taxon>
    </lineage>
</organism>
<evidence type="ECO:0000256" key="5">
    <source>
        <dbReference type="ARBA" id="ARBA00022833"/>
    </source>
</evidence>
<evidence type="ECO:0000256" key="8">
    <source>
        <dbReference type="PROSITE-ProRule" id="PRU00175"/>
    </source>
</evidence>
<dbReference type="Gene3D" id="3.50.30.30">
    <property type="match status" value="1"/>
</dbReference>
<feature type="compositionally biased region" description="Polar residues" evidence="9">
    <location>
        <begin position="290"/>
        <end position="304"/>
    </location>
</feature>
<dbReference type="GO" id="GO:0008270">
    <property type="term" value="F:zinc ion binding"/>
    <property type="evidence" value="ECO:0007669"/>
    <property type="project" value="UniProtKB-KW"/>
</dbReference>
<evidence type="ECO:0000313" key="15">
    <source>
        <dbReference type="EMBL" id="CAF3822424.1"/>
    </source>
</evidence>
<protein>
    <recommendedName>
        <fullName evidence="11">RING-type domain-containing protein</fullName>
    </recommendedName>
</protein>
<evidence type="ECO:0000313" key="12">
    <source>
        <dbReference type="EMBL" id="CAF0786037.1"/>
    </source>
</evidence>
<dbReference type="EMBL" id="CAJOBA010008187">
    <property type="protein sequence ID" value="CAF3822424.1"/>
    <property type="molecule type" value="Genomic_DNA"/>
</dbReference>
<dbReference type="PANTHER" id="PTHR45931:SF20">
    <property type="entry name" value="RING-TYPE E3 UBIQUITIN TRANSFERASE"/>
    <property type="match status" value="1"/>
</dbReference>
<keyword evidence="4 8" id="KW-0863">Zinc-finger</keyword>
<dbReference type="SMART" id="SM00184">
    <property type="entry name" value="RING"/>
    <property type="match status" value="1"/>
</dbReference>
<dbReference type="GO" id="GO:0005634">
    <property type="term" value="C:nucleus"/>
    <property type="evidence" value="ECO:0007669"/>
    <property type="project" value="TreeGrafter"/>
</dbReference>
<dbReference type="PROSITE" id="PS50089">
    <property type="entry name" value="ZF_RING_2"/>
    <property type="match status" value="1"/>
</dbReference>
<dbReference type="AlphaFoldDB" id="A0A813RW96"/>
<evidence type="ECO:0000256" key="1">
    <source>
        <dbReference type="ARBA" id="ARBA00004370"/>
    </source>
</evidence>
<feature type="region of interest" description="Disordered" evidence="9">
    <location>
        <begin position="267"/>
        <end position="335"/>
    </location>
</feature>
<dbReference type="SUPFAM" id="SSF57850">
    <property type="entry name" value="RING/U-box"/>
    <property type="match status" value="1"/>
</dbReference>
<dbReference type="PANTHER" id="PTHR45931">
    <property type="entry name" value="SI:CH211-59O9.10"/>
    <property type="match status" value="1"/>
</dbReference>
<accession>A0A813RW96</accession>
<dbReference type="Proteomes" id="UP000681722">
    <property type="component" value="Unassembled WGS sequence"/>
</dbReference>
<keyword evidence="2 10" id="KW-0812">Transmembrane</keyword>
<dbReference type="Pfam" id="PF13639">
    <property type="entry name" value="zf-RING_2"/>
    <property type="match status" value="1"/>
</dbReference>
<feature type="domain" description="RING-type" evidence="11">
    <location>
        <begin position="217"/>
        <end position="259"/>
    </location>
</feature>
<dbReference type="InterPro" id="IPR001841">
    <property type="entry name" value="Znf_RING"/>
</dbReference>